<evidence type="ECO:0000313" key="4">
    <source>
        <dbReference type="Proteomes" id="UP000003011"/>
    </source>
</evidence>
<dbReference type="Gene3D" id="3.40.710.10">
    <property type="entry name" value="DD-peptidase/beta-lactamase superfamily"/>
    <property type="match status" value="1"/>
</dbReference>
<sequence>MIKKIMFAPLIIIAVIFTVVAGFRIYWHIQSSTDLLNSLDYNFKKTRGEKESILLIENSDSTKSHIVTNKMDENQSIMLASVTKLYTHSVIYSMADEGLIDLQKPILFYLEKSQWQEINTIAGTDYSDKITVQMLIDQNSGIADYETDFKNDESIIDKVKKEDFSLSEAEAIELTKKLEGRFKPGENKAHYSNLNSILLGIIAEKVSGESLLNLYEKYIFQPLGLTNTMVVSQDNCIAPYLKDKKASRALYASSAVAAGGLVSNVRELMIFLKAFYQGSLFKKSHISDVDFNSIQFFPLKYGSGMMSVEIPFVLSPLIDSPQILGHSGLSGSFAFYCPSKDLYVVGSLNEYEAKPYSLIYKYINAIK</sequence>
<feature type="transmembrane region" description="Helical" evidence="1">
    <location>
        <begin position="7"/>
        <end position="27"/>
    </location>
</feature>
<dbReference type="MEROPS" id="S12.012"/>
<keyword evidence="1" id="KW-0472">Membrane</keyword>
<organism evidence="3 4">
    <name type="scientific">Johnsonella ignava ATCC 51276</name>
    <dbReference type="NCBI Taxonomy" id="679200"/>
    <lineage>
        <taxon>Bacteria</taxon>
        <taxon>Bacillati</taxon>
        <taxon>Bacillota</taxon>
        <taxon>Clostridia</taxon>
        <taxon>Lachnospirales</taxon>
        <taxon>Lachnospiraceae</taxon>
        <taxon>Johnsonella</taxon>
    </lineage>
</organism>
<name>G5GFM9_9FIRM</name>
<accession>G5GFM9</accession>
<dbReference type="Pfam" id="PF00144">
    <property type="entry name" value="Beta-lactamase"/>
    <property type="match status" value="1"/>
</dbReference>
<feature type="domain" description="Beta-lactamase-related" evidence="2">
    <location>
        <begin position="69"/>
        <end position="349"/>
    </location>
</feature>
<evidence type="ECO:0000259" key="2">
    <source>
        <dbReference type="Pfam" id="PF00144"/>
    </source>
</evidence>
<dbReference type="PANTHER" id="PTHR46825:SF7">
    <property type="entry name" value="D-ALANYL-D-ALANINE CARBOXYPEPTIDASE"/>
    <property type="match status" value="1"/>
</dbReference>
<dbReference type="AlphaFoldDB" id="G5GFM9"/>
<dbReference type="InterPro" id="IPR012338">
    <property type="entry name" value="Beta-lactam/transpept-like"/>
</dbReference>
<protein>
    <submittedName>
        <fullName evidence="3">Beta-lactamase</fullName>
    </submittedName>
</protein>
<dbReference type="InterPro" id="IPR050491">
    <property type="entry name" value="AmpC-like"/>
</dbReference>
<evidence type="ECO:0000256" key="1">
    <source>
        <dbReference type="SAM" id="Phobius"/>
    </source>
</evidence>
<evidence type="ECO:0000313" key="3">
    <source>
        <dbReference type="EMBL" id="EHI56506.1"/>
    </source>
</evidence>
<dbReference type="EMBL" id="ACZL01000007">
    <property type="protein sequence ID" value="EHI56506.1"/>
    <property type="molecule type" value="Genomic_DNA"/>
</dbReference>
<keyword evidence="1" id="KW-0812">Transmembrane</keyword>
<gene>
    <name evidence="3" type="ORF">HMPREF9333_00368</name>
</gene>
<dbReference type="RefSeq" id="WP_005539399.1">
    <property type="nucleotide sequence ID" value="NZ_JH378829.1"/>
</dbReference>
<dbReference type="eggNOG" id="COG1680">
    <property type="taxonomic scope" value="Bacteria"/>
</dbReference>
<keyword evidence="4" id="KW-1185">Reference proteome</keyword>
<dbReference type="InterPro" id="IPR001466">
    <property type="entry name" value="Beta-lactam-related"/>
</dbReference>
<dbReference type="Proteomes" id="UP000003011">
    <property type="component" value="Unassembled WGS sequence"/>
</dbReference>
<dbReference type="HOGENOM" id="CLU_020027_2_2_9"/>
<dbReference type="SUPFAM" id="SSF56601">
    <property type="entry name" value="beta-lactamase/transpeptidase-like"/>
    <property type="match status" value="1"/>
</dbReference>
<proteinExistence type="predicted"/>
<dbReference type="STRING" id="679200.HMPREF9333_00368"/>
<comment type="caution">
    <text evidence="3">The sequence shown here is derived from an EMBL/GenBank/DDBJ whole genome shotgun (WGS) entry which is preliminary data.</text>
</comment>
<dbReference type="PANTHER" id="PTHR46825">
    <property type="entry name" value="D-ALANYL-D-ALANINE-CARBOXYPEPTIDASE/ENDOPEPTIDASE AMPH"/>
    <property type="match status" value="1"/>
</dbReference>
<reference evidence="3 4" key="1">
    <citation type="submission" date="2011-08" db="EMBL/GenBank/DDBJ databases">
        <title>The Genome Sequence of Johnsonella ignava ATCC 51276.</title>
        <authorList>
            <consortium name="The Broad Institute Genome Sequencing Platform"/>
            <person name="Earl A."/>
            <person name="Ward D."/>
            <person name="Feldgarden M."/>
            <person name="Gevers D."/>
            <person name="Izard J."/>
            <person name="Blanton J.M."/>
            <person name="Baranova O.V."/>
            <person name="Dewhirst F.E."/>
            <person name="Young S.K."/>
            <person name="Zeng Q."/>
            <person name="Gargeya S."/>
            <person name="Fitzgerald M."/>
            <person name="Haas B."/>
            <person name="Abouelleil A."/>
            <person name="Alvarado L."/>
            <person name="Arachchi H.M."/>
            <person name="Berlin A."/>
            <person name="Brown A."/>
            <person name="Chapman S.B."/>
            <person name="Chen Z."/>
            <person name="Dunbar C."/>
            <person name="Freedman E."/>
            <person name="Gearin G."/>
            <person name="Gellesch M."/>
            <person name="Goldberg J."/>
            <person name="Griggs A."/>
            <person name="Gujja S."/>
            <person name="Heiman D."/>
            <person name="Howarth C."/>
            <person name="Larson L."/>
            <person name="Lui A."/>
            <person name="MacDonald P.J.P."/>
            <person name="Montmayeur A."/>
            <person name="Murphy C."/>
            <person name="Neiman D."/>
            <person name="Pearson M."/>
            <person name="Priest M."/>
            <person name="Roberts A."/>
            <person name="Saif S."/>
            <person name="Shea T."/>
            <person name="Shenoy N."/>
            <person name="Sisk P."/>
            <person name="Stolte C."/>
            <person name="Sykes S."/>
            <person name="Wortman J."/>
            <person name="Nusbaum C."/>
            <person name="Birren B."/>
        </authorList>
    </citation>
    <scope>NUCLEOTIDE SEQUENCE [LARGE SCALE GENOMIC DNA]</scope>
    <source>
        <strain evidence="3 4">ATCC 51276</strain>
    </source>
</reference>
<keyword evidence="1" id="KW-1133">Transmembrane helix</keyword>